<organism evidence="1 2">
    <name type="scientific">Ixodes persulcatus</name>
    <name type="common">Taiga tick</name>
    <dbReference type="NCBI Taxonomy" id="34615"/>
    <lineage>
        <taxon>Eukaryota</taxon>
        <taxon>Metazoa</taxon>
        <taxon>Ecdysozoa</taxon>
        <taxon>Arthropoda</taxon>
        <taxon>Chelicerata</taxon>
        <taxon>Arachnida</taxon>
        <taxon>Acari</taxon>
        <taxon>Parasitiformes</taxon>
        <taxon>Ixodida</taxon>
        <taxon>Ixodoidea</taxon>
        <taxon>Ixodidae</taxon>
        <taxon>Ixodinae</taxon>
        <taxon>Ixodes</taxon>
    </lineage>
</organism>
<protein>
    <submittedName>
        <fullName evidence="1">Uncharacterized protein</fullName>
    </submittedName>
</protein>
<evidence type="ECO:0000313" key="2">
    <source>
        <dbReference type="Proteomes" id="UP000805193"/>
    </source>
</evidence>
<accession>A0AC60PUA3</accession>
<dbReference type="EMBL" id="JABSTQ010009964">
    <property type="protein sequence ID" value="KAG0424535.1"/>
    <property type="molecule type" value="Genomic_DNA"/>
</dbReference>
<sequence length="87" mass="9761">MQTKVSNDGILCQKDAANFCCSNTAGDVIARATLDAWKDGIDRSKVRLNDMERVIELGSFNEKGESRFALRCTEILNGWKQVIFSFL</sequence>
<dbReference type="Proteomes" id="UP000805193">
    <property type="component" value="Unassembled WGS sequence"/>
</dbReference>
<comment type="caution">
    <text evidence="1">The sequence shown here is derived from an EMBL/GenBank/DDBJ whole genome shotgun (WGS) entry which is preliminary data.</text>
</comment>
<reference evidence="1 2" key="1">
    <citation type="journal article" date="2020" name="Cell">
        <title>Large-Scale Comparative Analyses of Tick Genomes Elucidate Their Genetic Diversity and Vector Capacities.</title>
        <authorList>
            <consortium name="Tick Genome and Microbiome Consortium (TIGMIC)"/>
            <person name="Jia N."/>
            <person name="Wang J."/>
            <person name="Shi W."/>
            <person name="Du L."/>
            <person name="Sun Y."/>
            <person name="Zhan W."/>
            <person name="Jiang J.F."/>
            <person name="Wang Q."/>
            <person name="Zhang B."/>
            <person name="Ji P."/>
            <person name="Bell-Sakyi L."/>
            <person name="Cui X.M."/>
            <person name="Yuan T.T."/>
            <person name="Jiang B.G."/>
            <person name="Yang W.F."/>
            <person name="Lam T.T."/>
            <person name="Chang Q.C."/>
            <person name="Ding S.J."/>
            <person name="Wang X.J."/>
            <person name="Zhu J.G."/>
            <person name="Ruan X.D."/>
            <person name="Zhao L."/>
            <person name="Wei J.T."/>
            <person name="Ye R.Z."/>
            <person name="Que T.C."/>
            <person name="Du C.H."/>
            <person name="Zhou Y.H."/>
            <person name="Cheng J.X."/>
            <person name="Dai P.F."/>
            <person name="Guo W.B."/>
            <person name="Han X.H."/>
            <person name="Huang E.J."/>
            <person name="Li L.F."/>
            <person name="Wei W."/>
            <person name="Gao Y.C."/>
            <person name="Liu J.Z."/>
            <person name="Shao H.Z."/>
            <person name="Wang X."/>
            <person name="Wang C.C."/>
            <person name="Yang T.C."/>
            <person name="Huo Q.B."/>
            <person name="Li W."/>
            <person name="Chen H.Y."/>
            <person name="Chen S.E."/>
            <person name="Zhou L.G."/>
            <person name="Ni X.B."/>
            <person name="Tian J.H."/>
            <person name="Sheng Y."/>
            <person name="Liu T."/>
            <person name="Pan Y.S."/>
            <person name="Xia L.Y."/>
            <person name="Li J."/>
            <person name="Zhao F."/>
            <person name="Cao W.C."/>
        </authorList>
    </citation>
    <scope>NUCLEOTIDE SEQUENCE [LARGE SCALE GENOMIC DNA]</scope>
    <source>
        <strain evidence="1">Iper-2018</strain>
    </source>
</reference>
<name>A0AC60PUA3_IXOPE</name>
<keyword evidence="2" id="KW-1185">Reference proteome</keyword>
<evidence type="ECO:0000313" key="1">
    <source>
        <dbReference type="EMBL" id="KAG0424535.1"/>
    </source>
</evidence>
<gene>
    <name evidence="1" type="ORF">HPB47_028244</name>
</gene>
<proteinExistence type="predicted"/>